<feature type="transmembrane region" description="Helical" evidence="6">
    <location>
        <begin position="353"/>
        <end position="374"/>
    </location>
</feature>
<proteinExistence type="predicted"/>
<keyword evidence="8" id="KW-1185">Reference proteome</keyword>
<dbReference type="PANTHER" id="PTHR19432">
    <property type="entry name" value="SUGAR TRANSPORTER"/>
    <property type="match status" value="1"/>
</dbReference>
<feature type="transmembrane region" description="Helical" evidence="6">
    <location>
        <begin position="298"/>
        <end position="322"/>
    </location>
</feature>
<feature type="transmembrane region" description="Helical" evidence="6">
    <location>
        <begin position="421"/>
        <end position="443"/>
    </location>
</feature>
<sequence>MAQGDESNFLPHESTVNTEKPALSFWQICNMSFGFFGIQFGWGLQMGNMSAIYEYLGASESELPLLWLAAPLTGLIVQPIVGYMSDNTWCWLGRRRPYFLFGAIFSSIALILMPRSGALWMAAGLLWVLDASVNISMEPFRAFVADLLPERQRTVGFAMQSVFIGAGAVIASKLPGWLKDCGVDSTTSDAHPIPQTVHVAFTAGAFVFFFAVLWTVISTREKPPSEAELAETKQKRSGMAEIYDAFRHMPSRMKHLAVVQFLTWMGLFCMWIFFTVAVARDILGATDAQSDLYKTGIYLANDCFATYNLVAFFTAIGFLWIGRFVSAKWIHVVSMFCGGLGLASLLFVRDPTILTWGCFTGVGIAWASILSMPYAMLAGSLPERRIGVYMGIFNLFIVIPQILVAIVLSRVLAQYDEVNRLHVVVFGGVCLLLAAIVTAFLPYSPEHE</sequence>
<dbReference type="Pfam" id="PF07690">
    <property type="entry name" value="MFS_1"/>
    <property type="match status" value="1"/>
</dbReference>
<dbReference type="EMBL" id="SJPJ01000001">
    <property type="protein sequence ID" value="TWT82995.1"/>
    <property type="molecule type" value="Genomic_DNA"/>
</dbReference>
<dbReference type="Gene3D" id="1.20.1250.20">
    <property type="entry name" value="MFS general substrate transporter like domains"/>
    <property type="match status" value="1"/>
</dbReference>
<dbReference type="GO" id="GO:0016020">
    <property type="term" value="C:membrane"/>
    <property type="evidence" value="ECO:0007669"/>
    <property type="project" value="UniProtKB-SubCell"/>
</dbReference>
<feature type="transmembrane region" description="Helical" evidence="6">
    <location>
        <begin position="97"/>
        <end position="113"/>
    </location>
</feature>
<evidence type="ECO:0000256" key="3">
    <source>
        <dbReference type="ARBA" id="ARBA00022692"/>
    </source>
</evidence>
<dbReference type="InterPro" id="IPR011701">
    <property type="entry name" value="MFS"/>
</dbReference>
<gene>
    <name evidence="7" type="ORF">CA13_44580</name>
</gene>
<name>A0A5C5Z6Z3_9BACT</name>
<dbReference type="InterPro" id="IPR036259">
    <property type="entry name" value="MFS_trans_sf"/>
</dbReference>
<dbReference type="PANTHER" id="PTHR19432:SF35">
    <property type="entry name" value="SOLUTE CARRIER FAMILY 45 MEMBER 3 ISOFORM X1"/>
    <property type="match status" value="1"/>
</dbReference>
<protein>
    <submittedName>
        <fullName evidence="7">Major Facilitator Superfamily protein</fullName>
    </submittedName>
</protein>
<dbReference type="AlphaFoldDB" id="A0A5C5Z6Z3"/>
<evidence type="ECO:0000256" key="6">
    <source>
        <dbReference type="SAM" id="Phobius"/>
    </source>
</evidence>
<dbReference type="GO" id="GO:0022857">
    <property type="term" value="F:transmembrane transporter activity"/>
    <property type="evidence" value="ECO:0007669"/>
    <property type="project" value="InterPro"/>
</dbReference>
<keyword evidence="2" id="KW-0813">Transport</keyword>
<feature type="transmembrane region" description="Helical" evidence="6">
    <location>
        <begin position="23"/>
        <end position="44"/>
    </location>
</feature>
<evidence type="ECO:0000256" key="2">
    <source>
        <dbReference type="ARBA" id="ARBA00022448"/>
    </source>
</evidence>
<evidence type="ECO:0000256" key="1">
    <source>
        <dbReference type="ARBA" id="ARBA00004141"/>
    </source>
</evidence>
<feature type="transmembrane region" description="Helical" evidence="6">
    <location>
        <begin position="329"/>
        <end position="347"/>
    </location>
</feature>
<keyword evidence="5 6" id="KW-0472">Membrane</keyword>
<feature type="transmembrane region" description="Helical" evidence="6">
    <location>
        <begin position="64"/>
        <end position="85"/>
    </location>
</feature>
<evidence type="ECO:0000313" key="7">
    <source>
        <dbReference type="EMBL" id="TWT82995.1"/>
    </source>
</evidence>
<feature type="transmembrane region" description="Helical" evidence="6">
    <location>
        <begin position="157"/>
        <end position="178"/>
    </location>
</feature>
<evidence type="ECO:0000256" key="4">
    <source>
        <dbReference type="ARBA" id="ARBA00022989"/>
    </source>
</evidence>
<keyword evidence="3 6" id="KW-0812">Transmembrane</keyword>
<accession>A0A5C5Z6Z3</accession>
<keyword evidence="4 6" id="KW-1133">Transmembrane helix</keyword>
<comment type="caution">
    <text evidence="7">The sequence shown here is derived from an EMBL/GenBank/DDBJ whole genome shotgun (WGS) entry which is preliminary data.</text>
</comment>
<evidence type="ECO:0000256" key="5">
    <source>
        <dbReference type="ARBA" id="ARBA00023136"/>
    </source>
</evidence>
<feature type="transmembrane region" description="Helical" evidence="6">
    <location>
        <begin position="256"/>
        <end position="278"/>
    </location>
</feature>
<dbReference type="Proteomes" id="UP000315010">
    <property type="component" value="Unassembled WGS sequence"/>
</dbReference>
<feature type="transmembrane region" description="Helical" evidence="6">
    <location>
        <begin position="386"/>
        <end position="409"/>
    </location>
</feature>
<dbReference type="SUPFAM" id="SSF103473">
    <property type="entry name" value="MFS general substrate transporter"/>
    <property type="match status" value="1"/>
</dbReference>
<evidence type="ECO:0000313" key="8">
    <source>
        <dbReference type="Proteomes" id="UP000315010"/>
    </source>
</evidence>
<feature type="transmembrane region" description="Helical" evidence="6">
    <location>
        <begin position="198"/>
        <end position="217"/>
    </location>
</feature>
<organism evidence="7 8">
    <name type="scientific">Novipirellula herctigrandis</name>
    <dbReference type="NCBI Taxonomy" id="2527986"/>
    <lineage>
        <taxon>Bacteria</taxon>
        <taxon>Pseudomonadati</taxon>
        <taxon>Planctomycetota</taxon>
        <taxon>Planctomycetia</taxon>
        <taxon>Pirellulales</taxon>
        <taxon>Pirellulaceae</taxon>
        <taxon>Novipirellula</taxon>
    </lineage>
</organism>
<reference evidence="7 8" key="1">
    <citation type="submission" date="2019-02" db="EMBL/GenBank/DDBJ databases">
        <title>Deep-cultivation of Planctomycetes and their phenomic and genomic characterization uncovers novel biology.</title>
        <authorList>
            <person name="Wiegand S."/>
            <person name="Jogler M."/>
            <person name="Boedeker C."/>
            <person name="Pinto D."/>
            <person name="Vollmers J."/>
            <person name="Rivas-Marin E."/>
            <person name="Kohn T."/>
            <person name="Peeters S.H."/>
            <person name="Heuer A."/>
            <person name="Rast P."/>
            <person name="Oberbeckmann S."/>
            <person name="Bunk B."/>
            <person name="Jeske O."/>
            <person name="Meyerdierks A."/>
            <person name="Storesund J.E."/>
            <person name="Kallscheuer N."/>
            <person name="Luecker S."/>
            <person name="Lage O.M."/>
            <person name="Pohl T."/>
            <person name="Merkel B.J."/>
            <person name="Hornburger P."/>
            <person name="Mueller R.-W."/>
            <person name="Bruemmer F."/>
            <person name="Labrenz M."/>
            <person name="Spormann A.M."/>
            <person name="Op Den Camp H."/>
            <person name="Overmann J."/>
            <person name="Amann R."/>
            <person name="Jetten M.S.M."/>
            <person name="Mascher T."/>
            <person name="Medema M.H."/>
            <person name="Devos D.P."/>
            <person name="Kaster A.-K."/>
            <person name="Ovreas L."/>
            <person name="Rohde M."/>
            <person name="Galperin M.Y."/>
            <person name="Jogler C."/>
        </authorList>
    </citation>
    <scope>NUCLEOTIDE SEQUENCE [LARGE SCALE GENOMIC DNA]</scope>
    <source>
        <strain evidence="7 8">CA13</strain>
    </source>
</reference>
<comment type="subcellular location">
    <subcellularLocation>
        <location evidence="1">Membrane</location>
        <topology evidence="1">Multi-pass membrane protein</topology>
    </subcellularLocation>
</comment>